<keyword evidence="4" id="KW-0238">DNA-binding</keyword>
<gene>
    <name evidence="8" type="ORF">AAEO58_03535</name>
</gene>
<dbReference type="PANTHER" id="PTHR48111">
    <property type="entry name" value="REGULATOR OF RPOS"/>
    <property type="match status" value="1"/>
</dbReference>
<evidence type="ECO:0000256" key="6">
    <source>
        <dbReference type="PROSITE-ProRule" id="PRU00169"/>
    </source>
</evidence>
<reference evidence="8 9" key="1">
    <citation type="submission" date="2024-04" db="EMBL/GenBank/DDBJ databases">
        <title>Flavobacterium sp. DGU41 16S ribosomal RNA gene Genome sequencing and assembly.</title>
        <authorList>
            <person name="Park S."/>
        </authorList>
    </citation>
    <scope>NUCLEOTIDE SEQUENCE [LARGE SCALE GENOMIC DNA]</scope>
    <source>
        <strain evidence="8 9">DGU41</strain>
    </source>
</reference>
<feature type="modified residue" description="4-aspartylphosphate" evidence="6">
    <location>
        <position position="56"/>
    </location>
</feature>
<keyword evidence="9" id="KW-1185">Reference proteome</keyword>
<feature type="domain" description="Response regulatory" evidence="7">
    <location>
        <begin position="5"/>
        <end position="115"/>
    </location>
</feature>
<evidence type="ECO:0000259" key="7">
    <source>
        <dbReference type="PROSITE" id="PS50110"/>
    </source>
</evidence>
<organism evidence="8 9">
    <name type="scientific">Flavobacterium helocola</name>
    <dbReference type="NCBI Taxonomy" id="3139139"/>
    <lineage>
        <taxon>Bacteria</taxon>
        <taxon>Pseudomonadati</taxon>
        <taxon>Bacteroidota</taxon>
        <taxon>Flavobacteriia</taxon>
        <taxon>Flavobacteriales</taxon>
        <taxon>Flavobacteriaceae</taxon>
        <taxon>Flavobacterium</taxon>
    </lineage>
</organism>
<evidence type="ECO:0000313" key="8">
    <source>
        <dbReference type="EMBL" id="MEL1247107.1"/>
    </source>
</evidence>
<keyword evidence="5" id="KW-0804">Transcription</keyword>
<dbReference type="RefSeq" id="WP_341681973.1">
    <property type="nucleotide sequence ID" value="NZ_JBBYHT010000001.1"/>
</dbReference>
<evidence type="ECO:0000256" key="4">
    <source>
        <dbReference type="ARBA" id="ARBA00023125"/>
    </source>
</evidence>
<keyword evidence="2" id="KW-0902">Two-component regulatory system</keyword>
<dbReference type="SMART" id="SM00850">
    <property type="entry name" value="LytTR"/>
    <property type="match status" value="1"/>
</dbReference>
<evidence type="ECO:0000256" key="1">
    <source>
        <dbReference type="ARBA" id="ARBA00022553"/>
    </source>
</evidence>
<dbReference type="InterPro" id="IPR011006">
    <property type="entry name" value="CheY-like_superfamily"/>
</dbReference>
<sequence length="237" mass="27430">MQQLKCVLLDDEIPGLTYLKLLCEQIPEIEIVKSFNDPLLFIKEQEKLDYDLCICDIEMPGLKGTEVAQLIQSKMILFTTAYKEFAVEAFELNAVDYLTKPLKKDRLQVAIDKALLRKEQTAPIAQTIQWQTEKGKAVLQIENILHIQTSAIDSRDKQMIYDNQFITLKNITFEKLKQLLPSNSYCQINKNEMIRLQCVTFFTADQIDTSIVFQNKKLVLSIGNSYKVEFSEKMKNF</sequence>
<name>A0ABU9I4P7_9FLAO</name>
<dbReference type="Proteomes" id="UP001393056">
    <property type="component" value="Unassembled WGS sequence"/>
</dbReference>
<dbReference type="PROSITE" id="PS50110">
    <property type="entry name" value="RESPONSE_REGULATORY"/>
    <property type="match status" value="1"/>
</dbReference>
<evidence type="ECO:0000313" key="9">
    <source>
        <dbReference type="Proteomes" id="UP001393056"/>
    </source>
</evidence>
<protein>
    <submittedName>
        <fullName evidence="8">Response regulator</fullName>
    </submittedName>
</protein>
<dbReference type="Gene3D" id="3.40.50.2300">
    <property type="match status" value="1"/>
</dbReference>
<dbReference type="PANTHER" id="PTHR48111:SF1">
    <property type="entry name" value="TWO-COMPONENT RESPONSE REGULATOR ORR33"/>
    <property type="match status" value="1"/>
</dbReference>
<dbReference type="SUPFAM" id="SSF52172">
    <property type="entry name" value="CheY-like"/>
    <property type="match status" value="1"/>
</dbReference>
<keyword evidence="3" id="KW-0805">Transcription regulation</keyword>
<evidence type="ECO:0000256" key="5">
    <source>
        <dbReference type="ARBA" id="ARBA00023163"/>
    </source>
</evidence>
<dbReference type="EMBL" id="JBBYHT010000001">
    <property type="protein sequence ID" value="MEL1247107.1"/>
    <property type="molecule type" value="Genomic_DNA"/>
</dbReference>
<dbReference type="SMART" id="SM00448">
    <property type="entry name" value="REC"/>
    <property type="match status" value="1"/>
</dbReference>
<comment type="caution">
    <text evidence="8">The sequence shown here is derived from an EMBL/GenBank/DDBJ whole genome shotgun (WGS) entry which is preliminary data.</text>
</comment>
<dbReference type="InterPro" id="IPR001789">
    <property type="entry name" value="Sig_transdc_resp-reg_receiver"/>
</dbReference>
<accession>A0ABU9I4P7</accession>
<keyword evidence="1 6" id="KW-0597">Phosphoprotein</keyword>
<dbReference type="InterPro" id="IPR007492">
    <property type="entry name" value="LytTR_DNA-bd_dom"/>
</dbReference>
<dbReference type="InterPro" id="IPR039420">
    <property type="entry name" value="WalR-like"/>
</dbReference>
<dbReference type="Pfam" id="PF00072">
    <property type="entry name" value="Response_reg"/>
    <property type="match status" value="1"/>
</dbReference>
<evidence type="ECO:0000256" key="3">
    <source>
        <dbReference type="ARBA" id="ARBA00023015"/>
    </source>
</evidence>
<proteinExistence type="predicted"/>
<evidence type="ECO:0000256" key="2">
    <source>
        <dbReference type="ARBA" id="ARBA00023012"/>
    </source>
</evidence>